<evidence type="ECO:0000256" key="2">
    <source>
        <dbReference type="SAM" id="MobiDB-lite"/>
    </source>
</evidence>
<accession>A0A9P9DBL1</accession>
<organism evidence="4 5">
    <name type="scientific">Dendryphion nanum</name>
    <dbReference type="NCBI Taxonomy" id="256645"/>
    <lineage>
        <taxon>Eukaryota</taxon>
        <taxon>Fungi</taxon>
        <taxon>Dikarya</taxon>
        <taxon>Ascomycota</taxon>
        <taxon>Pezizomycotina</taxon>
        <taxon>Dothideomycetes</taxon>
        <taxon>Pleosporomycetidae</taxon>
        <taxon>Pleosporales</taxon>
        <taxon>Torulaceae</taxon>
        <taxon>Dendryphion</taxon>
    </lineage>
</organism>
<protein>
    <submittedName>
        <fullName evidence="4">PITH domain-containing protein</fullName>
    </submittedName>
</protein>
<feature type="compositionally biased region" description="Basic and acidic residues" evidence="2">
    <location>
        <begin position="13"/>
        <end position="29"/>
    </location>
</feature>
<feature type="region of interest" description="Disordered" evidence="2">
    <location>
        <begin position="1"/>
        <end position="29"/>
    </location>
</feature>
<evidence type="ECO:0000313" key="4">
    <source>
        <dbReference type="EMBL" id="KAH7116169.1"/>
    </source>
</evidence>
<dbReference type="GO" id="GO:0005737">
    <property type="term" value="C:cytoplasm"/>
    <property type="evidence" value="ECO:0007669"/>
    <property type="project" value="UniProtKB-ARBA"/>
</dbReference>
<dbReference type="InterPro" id="IPR045099">
    <property type="entry name" value="PITH1-like"/>
</dbReference>
<comment type="caution">
    <text evidence="4">The sequence shown here is derived from an EMBL/GenBank/DDBJ whole genome shotgun (WGS) entry which is preliminary data.</text>
</comment>
<dbReference type="InterPro" id="IPR010400">
    <property type="entry name" value="PITH_dom"/>
</dbReference>
<reference evidence="4" key="1">
    <citation type="journal article" date="2021" name="Nat. Commun.">
        <title>Genetic determinants of endophytism in the Arabidopsis root mycobiome.</title>
        <authorList>
            <person name="Mesny F."/>
            <person name="Miyauchi S."/>
            <person name="Thiergart T."/>
            <person name="Pickel B."/>
            <person name="Atanasova L."/>
            <person name="Karlsson M."/>
            <person name="Huettel B."/>
            <person name="Barry K.W."/>
            <person name="Haridas S."/>
            <person name="Chen C."/>
            <person name="Bauer D."/>
            <person name="Andreopoulos W."/>
            <person name="Pangilinan J."/>
            <person name="LaButti K."/>
            <person name="Riley R."/>
            <person name="Lipzen A."/>
            <person name="Clum A."/>
            <person name="Drula E."/>
            <person name="Henrissat B."/>
            <person name="Kohler A."/>
            <person name="Grigoriev I.V."/>
            <person name="Martin F.M."/>
            <person name="Hacquard S."/>
        </authorList>
    </citation>
    <scope>NUCLEOTIDE SEQUENCE</scope>
    <source>
        <strain evidence="4">MPI-CAGE-CH-0243</strain>
    </source>
</reference>
<gene>
    <name evidence="4" type="ORF">B0J11DRAFT_119054</name>
</gene>
<feature type="compositionally biased region" description="Basic residues" evidence="2">
    <location>
        <begin position="1"/>
        <end position="12"/>
    </location>
</feature>
<sequence>MSHHHDHDHHHGGHDEEHAEGHNHVHDHDDDIVPALQNILYEQIDFSKLVTLNEEDSNSGRAICQKTWMQRLDPEPELKSSADEQLLMIVPFTGQVRLHSILIRTSPTPHSPLTLKLFLNPPNLDFDTASESDPTQTLSVSQTSEIQEIPVKRAFFNTTRSLGLFFEDNWGNGEEDETRISYLGFKGDFMKLNKEAVSVLYEAAANPRDHVNLVGSEVGVGRSVQ</sequence>
<keyword evidence="5" id="KW-1185">Reference proteome</keyword>
<dbReference type="PROSITE" id="PS51532">
    <property type="entry name" value="PITH"/>
    <property type="match status" value="1"/>
</dbReference>
<dbReference type="FunFam" id="2.60.120.470:FF:000003">
    <property type="entry name" value="DUF1000 domain protein (AFU_orthologue AFUA_1G09230)"/>
    <property type="match status" value="1"/>
</dbReference>
<dbReference type="Gene3D" id="2.60.120.470">
    <property type="entry name" value="PITH domain"/>
    <property type="match status" value="1"/>
</dbReference>
<dbReference type="AlphaFoldDB" id="A0A9P9DBL1"/>
<dbReference type="OrthoDB" id="2635at2759"/>
<dbReference type="Proteomes" id="UP000700596">
    <property type="component" value="Unassembled WGS sequence"/>
</dbReference>
<evidence type="ECO:0000256" key="1">
    <source>
        <dbReference type="ARBA" id="ARBA00025788"/>
    </source>
</evidence>
<name>A0A9P9DBL1_9PLEO</name>
<comment type="similarity">
    <text evidence="1">Belongs to the PITHD1 family.</text>
</comment>
<dbReference type="InterPro" id="IPR008979">
    <property type="entry name" value="Galactose-bd-like_sf"/>
</dbReference>
<proteinExistence type="inferred from homology"/>
<feature type="domain" description="PITH" evidence="3">
    <location>
        <begin position="29"/>
        <end position="205"/>
    </location>
</feature>
<dbReference type="EMBL" id="JAGMWT010000015">
    <property type="protein sequence ID" value="KAH7116169.1"/>
    <property type="molecule type" value="Genomic_DNA"/>
</dbReference>
<dbReference type="PANTHER" id="PTHR12175:SF1">
    <property type="entry name" value="PITH DOMAIN-CONTAINING PROTEIN 1"/>
    <property type="match status" value="1"/>
</dbReference>
<dbReference type="Pfam" id="PF06201">
    <property type="entry name" value="PITH"/>
    <property type="match status" value="1"/>
</dbReference>
<dbReference type="PANTHER" id="PTHR12175">
    <property type="entry name" value="AD039 HT014 THIOREDOXIN FAMILY TRP26"/>
    <property type="match status" value="1"/>
</dbReference>
<evidence type="ECO:0000313" key="5">
    <source>
        <dbReference type="Proteomes" id="UP000700596"/>
    </source>
</evidence>
<evidence type="ECO:0000259" key="3">
    <source>
        <dbReference type="PROSITE" id="PS51532"/>
    </source>
</evidence>
<dbReference type="InterPro" id="IPR037047">
    <property type="entry name" value="PITH_dom_sf"/>
</dbReference>
<dbReference type="GO" id="GO:0005634">
    <property type="term" value="C:nucleus"/>
    <property type="evidence" value="ECO:0007669"/>
    <property type="project" value="TreeGrafter"/>
</dbReference>
<dbReference type="SUPFAM" id="SSF49785">
    <property type="entry name" value="Galactose-binding domain-like"/>
    <property type="match status" value="1"/>
</dbReference>